<dbReference type="InterPro" id="IPR022595">
    <property type="entry name" value="Enc34_ssDNA-bd"/>
</dbReference>
<dbReference type="AlphaFoldDB" id="A0A1E3A3J8"/>
<reference evidence="1 2" key="1">
    <citation type="submission" date="2016-07" db="EMBL/GenBank/DDBJ databases">
        <title>Characterization of isolates of Eisenbergiella tayi derived from blood cultures, using whole genome sequencing.</title>
        <authorList>
            <person name="Burdz T."/>
            <person name="Wiebe D."/>
            <person name="Huynh C."/>
            <person name="Bernard K."/>
        </authorList>
    </citation>
    <scope>NUCLEOTIDE SEQUENCE [LARGE SCALE GENOMIC DNA]</scope>
    <source>
        <strain evidence="1 2">NML 110608</strain>
    </source>
</reference>
<evidence type="ECO:0000313" key="1">
    <source>
        <dbReference type="EMBL" id="ODM03189.1"/>
    </source>
</evidence>
<protein>
    <recommendedName>
        <fullName evidence="3">DUF2815 family protein</fullName>
    </recommendedName>
</protein>
<dbReference type="Pfam" id="PF10991">
    <property type="entry name" value="Enc34_ssDNA-bd"/>
    <property type="match status" value="1"/>
</dbReference>
<evidence type="ECO:0008006" key="3">
    <source>
        <dbReference type="Google" id="ProtNLM"/>
    </source>
</evidence>
<sequence length="252" mass="27564">MSRNITIGRVRFSYAWVFQPKKNRDDNGEERYSVTLLIPKTDVNSYNAVMACIEEAKQEGLNGDFKGAIPPTLAVPIHDGDGVKENTGEPYGPECKGHWVLTASNKIQPFVVDANIQPIIQQSAFYSGCYGMASIRFFPYAKGKKGIGCSLNGVQKLAEGEPLGGGISPEEAFRNAQQATQQGAWPNTPSGQTAYQQPTYQAPMQPTYQQAQYQVPPQPAYQQPQYQAPVQPVYPQIDPITGLPYTGGVMGI</sequence>
<accession>A0A1E3A3J8</accession>
<dbReference type="Proteomes" id="UP000094067">
    <property type="component" value="Unassembled WGS sequence"/>
</dbReference>
<evidence type="ECO:0000313" key="2">
    <source>
        <dbReference type="Proteomes" id="UP000094067"/>
    </source>
</evidence>
<comment type="caution">
    <text evidence="1">The sequence shown here is derived from an EMBL/GenBank/DDBJ whole genome shotgun (WGS) entry which is preliminary data.</text>
</comment>
<dbReference type="Gene3D" id="2.40.50.140">
    <property type="entry name" value="Nucleic acid-binding proteins"/>
    <property type="match status" value="1"/>
</dbReference>
<gene>
    <name evidence="1" type="ORF">BEI61_03983</name>
</gene>
<dbReference type="InterPro" id="IPR012340">
    <property type="entry name" value="NA-bd_OB-fold"/>
</dbReference>
<dbReference type="PATRIC" id="fig|1432052.4.peg.4408"/>
<proteinExistence type="predicted"/>
<dbReference type="SUPFAM" id="SSF50249">
    <property type="entry name" value="Nucleic acid-binding proteins"/>
    <property type="match status" value="1"/>
</dbReference>
<dbReference type="EMBL" id="MCGH01000003">
    <property type="protein sequence ID" value="ODM03189.1"/>
    <property type="molecule type" value="Genomic_DNA"/>
</dbReference>
<dbReference type="RefSeq" id="WP_069153720.1">
    <property type="nucleotide sequence ID" value="NZ_MCGH01000003.1"/>
</dbReference>
<organism evidence="1 2">
    <name type="scientific">Eisenbergiella tayi</name>
    <dbReference type="NCBI Taxonomy" id="1432052"/>
    <lineage>
        <taxon>Bacteria</taxon>
        <taxon>Bacillati</taxon>
        <taxon>Bacillota</taxon>
        <taxon>Clostridia</taxon>
        <taxon>Lachnospirales</taxon>
        <taxon>Lachnospiraceae</taxon>
        <taxon>Eisenbergiella</taxon>
    </lineage>
</organism>
<name>A0A1E3A3J8_9FIRM</name>